<name>A0A438AGN3_9RHOB</name>
<evidence type="ECO:0000256" key="3">
    <source>
        <dbReference type="SAM" id="SignalP"/>
    </source>
</evidence>
<dbReference type="GO" id="GO:0016020">
    <property type="term" value="C:membrane"/>
    <property type="evidence" value="ECO:0007669"/>
    <property type="project" value="UniProtKB-UniRule"/>
</dbReference>
<dbReference type="CDD" id="cd07185">
    <property type="entry name" value="OmpA_C-like"/>
    <property type="match status" value="1"/>
</dbReference>
<feature type="domain" description="OmpA-like" evidence="4">
    <location>
        <begin position="394"/>
        <end position="518"/>
    </location>
</feature>
<evidence type="ECO:0000256" key="2">
    <source>
        <dbReference type="PROSITE-ProRule" id="PRU00473"/>
    </source>
</evidence>
<dbReference type="SUPFAM" id="SSF53850">
    <property type="entry name" value="Periplasmic binding protein-like II"/>
    <property type="match status" value="1"/>
</dbReference>
<keyword evidence="6" id="KW-1185">Reference proteome</keyword>
<dbReference type="OrthoDB" id="9790048at2"/>
<dbReference type="Pfam" id="PF00691">
    <property type="entry name" value="OmpA"/>
    <property type="match status" value="1"/>
</dbReference>
<protein>
    <submittedName>
        <fullName evidence="5">Cell envelope biogenesis protein OmpA</fullName>
    </submittedName>
</protein>
<accession>A0A438AGN3</accession>
<dbReference type="AlphaFoldDB" id="A0A438AGN3"/>
<dbReference type="PROSITE" id="PS51123">
    <property type="entry name" value="OMPA_2"/>
    <property type="match status" value="1"/>
</dbReference>
<feature type="chain" id="PRO_5019308436" evidence="3">
    <location>
        <begin position="24"/>
        <end position="518"/>
    </location>
</feature>
<dbReference type="SUPFAM" id="SSF103088">
    <property type="entry name" value="OmpA-like"/>
    <property type="match status" value="1"/>
</dbReference>
<gene>
    <name evidence="5" type="ORF">EKE94_10340</name>
</gene>
<dbReference type="InterPro" id="IPR050811">
    <property type="entry name" value="Phosphate_ABC_transporter"/>
</dbReference>
<comment type="caution">
    <text evidence="5">The sequence shown here is derived from an EMBL/GenBank/DDBJ whole genome shotgun (WGS) entry which is preliminary data.</text>
</comment>
<dbReference type="Proteomes" id="UP000285908">
    <property type="component" value="Unassembled WGS sequence"/>
</dbReference>
<dbReference type="Pfam" id="PF12849">
    <property type="entry name" value="PBP_like_2"/>
    <property type="match status" value="1"/>
</dbReference>
<dbReference type="EMBL" id="RQXX01000003">
    <property type="protein sequence ID" value="RVV97871.1"/>
    <property type="molecule type" value="Genomic_DNA"/>
</dbReference>
<dbReference type="Gene3D" id="3.30.1330.60">
    <property type="entry name" value="OmpA-like domain"/>
    <property type="match status" value="1"/>
</dbReference>
<dbReference type="PANTHER" id="PTHR30570">
    <property type="entry name" value="PERIPLASMIC PHOSPHATE BINDING COMPONENT OF PHOSPHATE ABC TRANSPORTER"/>
    <property type="match status" value="1"/>
</dbReference>
<keyword evidence="1 3" id="KW-0732">Signal</keyword>
<evidence type="ECO:0000313" key="5">
    <source>
        <dbReference type="EMBL" id="RVV97871.1"/>
    </source>
</evidence>
<dbReference type="InterPro" id="IPR036737">
    <property type="entry name" value="OmpA-like_sf"/>
</dbReference>
<evidence type="ECO:0000313" key="6">
    <source>
        <dbReference type="Proteomes" id="UP000285908"/>
    </source>
</evidence>
<evidence type="ECO:0000259" key="4">
    <source>
        <dbReference type="PROSITE" id="PS51123"/>
    </source>
</evidence>
<proteinExistence type="predicted"/>
<dbReference type="RefSeq" id="WP_127906536.1">
    <property type="nucleotide sequence ID" value="NZ_RQXX01000003.1"/>
</dbReference>
<dbReference type="Gene3D" id="3.40.190.10">
    <property type="entry name" value="Periplasmic binding protein-like II"/>
    <property type="match status" value="2"/>
</dbReference>
<dbReference type="InterPro" id="IPR006665">
    <property type="entry name" value="OmpA-like"/>
</dbReference>
<reference evidence="5 6" key="1">
    <citation type="submission" date="2018-11" db="EMBL/GenBank/DDBJ databases">
        <title>Mesobaculum littorinae gen. nov., sp. nov., isolated from Littorina scabra that represents a novel genus of the order Rhodobacteraceae.</title>
        <authorList>
            <person name="Li F."/>
        </authorList>
    </citation>
    <scope>NUCLEOTIDE SEQUENCE [LARGE SCALE GENOMIC DNA]</scope>
    <source>
        <strain evidence="5 6">M0103</strain>
    </source>
</reference>
<sequence length="518" mass="54659">MYHVRAAVAAALFLVSGAMSLAAAPVTLASPDGGISVTGEFLSFDGEFFRLDVPEVGVVTLDGGPLACTGEACPARDAFVAQVGFSGARRMGEVLMPALVESFALRRGYTAERVEAGADRLQLDLTDPAAGRVIARFTFHLVDTDEGVADFLAGEAEIVMALREVLPAEVEFARSAGVEGFGAPRLARIVGLDAIVPLVSAASPLRDISMTDLARLYGGRGMAGASGDPVTLHLGPASDGLTQAFARRAAQSRPVGDAVVRHPDLAAVADAVARDPMAVGIGSFANQGNAVPLRLIGPCGYPAEATDRSLKTEDYPLTTPLFLYLPPWRLPEVARDFVDFAVSPGAQPVVRRTGFVDQFPQAIPLDSQGARFANAIARAGGDTGLDELQGMVAALDDRARLSVTFRFEDGSSRLDAQSRSNVALLAQALNRGVFADRSLLFVGFSDGVGPAATNRRLARARAETVRAAVSKAAAEPLDDGAQNRLDLRIASFGEAMPMACDEVEWGRRINRRVEVWLD</sequence>
<feature type="signal peptide" evidence="3">
    <location>
        <begin position="1"/>
        <end position="23"/>
    </location>
</feature>
<organism evidence="5 6">
    <name type="scientific">Mesobaculum littorinae</name>
    <dbReference type="NCBI Taxonomy" id="2486419"/>
    <lineage>
        <taxon>Bacteria</taxon>
        <taxon>Pseudomonadati</taxon>
        <taxon>Pseudomonadota</taxon>
        <taxon>Alphaproteobacteria</taxon>
        <taxon>Rhodobacterales</taxon>
        <taxon>Roseobacteraceae</taxon>
        <taxon>Mesobaculum</taxon>
    </lineage>
</organism>
<evidence type="ECO:0000256" key="1">
    <source>
        <dbReference type="ARBA" id="ARBA00022729"/>
    </source>
</evidence>
<dbReference type="InterPro" id="IPR024370">
    <property type="entry name" value="PBP_domain"/>
</dbReference>
<keyword evidence="2" id="KW-0472">Membrane</keyword>
<dbReference type="PANTHER" id="PTHR30570:SF1">
    <property type="entry name" value="PHOSPHATE-BINDING PROTEIN PSTS"/>
    <property type="match status" value="1"/>
</dbReference>